<name>A0A9P0QEL3_ACAOB</name>
<organism evidence="1 2">
    <name type="scientific">Acanthoscelides obtectus</name>
    <name type="common">Bean weevil</name>
    <name type="synonym">Bruchus obtectus</name>
    <dbReference type="NCBI Taxonomy" id="200917"/>
    <lineage>
        <taxon>Eukaryota</taxon>
        <taxon>Metazoa</taxon>
        <taxon>Ecdysozoa</taxon>
        <taxon>Arthropoda</taxon>
        <taxon>Hexapoda</taxon>
        <taxon>Insecta</taxon>
        <taxon>Pterygota</taxon>
        <taxon>Neoptera</taxon>
        <taxon>Endopterygota</taxon>
        <taxon>Coleoptera</taxon>
        <taxon>Polyphaga</taxon>
        <taxon>Cucujiformia</taxon>
        <taxon>Chrysomeloidea</taxon>
        <taxon>Chrysomelidae</taxon>
        <taxon>Bruchinae</taxon>
        <taxon>Bruchini</taxon>
        <taxon>Acanthoscelides</taxon>
    </lineage>
</organism>
<sequence>MNAGLHKEAIEEYRLGLGWREVIRLMTVLKYDESVKRDVLGKIADDLVKEKRVEEAVIVLESHNKDYKKTIKTLMDFKSFRHAICLAVSLGLDLELPTIADGLSKYLGDLKLLSFKDQFERYRRRLKIARKEQMNRNRVKVKNPQKLTQDELAAIAQVICDTDTEEEVGGEEILMEVNK</sequence>
<evidence type="ECO:0000313" key="2">
    <source>
        <dbReference type="Proteomes" id="UP001152888"/>
    </source>
</evidence>
<dbReference type="Proteomes" id="UP001152888">
    <property type="component" value="Unassembled WGS sequence"/>
</dbReference>
<protein>
    <submittedName>
        <fullName evidence="1">Uncharacterized protein</fullName>
    </submittedName>
</protein>
<accession>A0A9P0QEL3</accession>
<gene>
    <name evidence="1" type="ORF">ACAOBT_LOCUS36621</name>
</gene>
<comment type="caution">
    <text evidence="1">The sequence shown here is derived from an EMBL/GenBank/DDBJ whole genome shotgun (WGS) entry which is preliminary data.</text>
</comment>
<reference evidence="1" key="1">
    <citation type="submission" date="2022-03" db="EMBL/GenBank/DDBJ databases">
        <authorList>
            <person name="Sayadi A."/>
        </authorList>
    </citation>
    <scope>NUCLEOTIDE SEQUENCE</scope>
</reference>
<dbReference type="EMBL" id="CAKOFQ010009758">
    <property type="protein sequence ID" value="CAH2018467.1"/>
    <property type="molecule type" value="Genomic_DNA"/>
</dbReference>
<dbReference type="AlphaFoldDB" id="A0A9P0QEL3"/>
<keyword evidence="2" id="KW-1185">Reference proteome</keyword>
<dbReference type="OrthoDB" id="40048at2759"/>
<proteinExistence type="predicted"/>
<evidence type="ECO:0000313" key="1">
    <source>
        <dbReference type="EMBL" id="CAH2018467.1"/>
    </source>
</evidence>